<gene>
    <name evidence="1" type="ORF">LTR37_011091</name>
</gene>
<evidence type="ECO:0000313" key="1">
    <source>
        <dbReference type="EMBL" id="KAK3709112.1"/>
    </source>
</evidence>
<protein>
    <submittedName>
        <fullName evidence="1">Uncharacterized protein</fullName>
    </submittedName>
</protein>
<comment type="caution">
    <text evidence="1">The sequence shown here is derived from an EMBL/GenBank/DDBJ whole genome shotgun (WGS) entry which is preliminary data.</text>
</comment>
<keyword evidence="2" id="KW-1185">Reference proteome</keyword>
<dbReference type="Proteomes" id="UP001281147">
    <property type="component" value="Unassembled WGS sequence"/>
</dbReference>
<name>A0ACC3N337_9PEZI</name>
<dbReference type="EMBL" id="JAUTXU010000095">
    <property type="protein sequence ID" value="KAK3709112.1"/>
    <property type="molecule type" value="Genomic_DNA"/>
</dbReference>
<accession>A0ACC3N337</accession>
<sequence length="324" mass="35927">MAEAISRAGSKRPHSEAAIEEHTHKKRKVRRRLQHVQVKPQHVEPAPQDPVFVQGQLMRSIGAALAMAGFDSVKPTALEMFRSHVEEYMIKFLHSTRTSMHTSRRNIPTAQDFASALALTPNMSSASLLKPQLTLQIPESISTPHIPDPDPPPAPTPDFSALLEPLIARPLPYIPKHFPQLPPRHAWEHTPVYPAREKDARKMRERATEEGILAEQALRKLAAAAKVGAVKAEKRKLATLSGEGRKVVVDGRGKARRESRAGEEMFGEMMREVGGEEEREAMDLGMDGVNELREEGVDVGMPEGVVVNWDMGGWRRGGKRGGRV</sequence>
<proteinExistence type="predicted"/>
<evidence type="ECO:0000313" key="2">
    <source>
        <dbReference type="Proteomes" id="UP001281147"/>
    </source>
</evidence>
<reference evidence="1" key="1">
    <citation type="submission" date="2023-07" db="EMBL/GenBank/DDBJ databases">
        <title>Black Yeasts Isolated from many extreme environments.</title>
        <authorList>
            <person name="Coleine C."/>
            <person name="Stajich J.E."/>
            <person name="Selbmann L."/>
        </authorList>
    </citation>
    <scope>NUCLEOTIDE SEQUENCE</scope>
    <source>
        <strain evidence="1">CCFEE 5714</strain>
    </source>
</reference>
<organism evidence="1 2">
    <name type="scientific">Vermiconidia calcicola</name>
    <dbReference type="NCBI Taxonomy" id="1690605"/>
    <lineage>
        <taxon>Eukaryota</taxon>
        <taxon>Fungi</taxon>
        <taxon>Dikarya</taxon>
        <taxon>Ascomycota</taxon>
        <taxon>Pezizomycotina</taxon>
        <taxon>Dothideomycetes</taxon>
        <taxon>Dothideomycetidae</taxon>
        <taxon>Mycosphaerellales</taxon>
        <taxon>Extremaceae</taxon>
        <taxon>Vermiconidia</taxon>
    </lineage>
</organism>